<keyword evidence="1" id="KW-1133">Transmembrane helix</keyword>
<evidence type="ECO:0000256" key="1">
    <source>
        <dbReference type="SAM" id="Phobius"/>
    </source>
</evidence>
<dbReference type="Proteomes" id="UP001367508">
    <property type="component" value="Unassembled WGS sequence"/>
</dbReference>
<proteinExistence type="predicted"/>
<comment type="caution">
    <text evidence="2">The sequence shown here is derived from an EMBL/GenBank/DDBJ whole genome shotgun (WGS) entry which is preliminary data.</text>
</comment>
<evidence type="ECO:0008006" key="4">
    <source>
        <dbReference type="Google" id="ProtNLM"/>
    </source>
</evidence>
<reference evidence="2 3" key="1">
    <citation type="submission" date="2024-01" db="EMBL/GenBank/DDBJ databases">
        <title>The genomes of 5 underutilized Papilionoideae crops provide insights into root nodulation and disease resistanc.</title>
        <authorList>
            <person name="Jiang F."/>
        </authorList>
    </citation>
    <scope>NUCLEOTIDE SEQUENCE [LARGE SCALE GENOMIC DNA]</scope>
    <source>
        <strain evidence="2">LVBAO_FW01</strain>
        <tissue evidence="2">Leaves</tissue>
    </source>
</reference>
<gene>
    <name evidence="2" type="ORF">VNO77_41834</name>
</gene>
<protein>
    <recommendedName>
        <fullName evidence="4">Wall-associated receptor kinase galacturonan-binding domain-containing protein</fullName>
    </recommendedName>
</protein>
<dbReference type="AlphaFoldDB" id="A0AAN9K1K6"/>
<sequence length="284" mass="31917">MFECIDYKREESKSLRIISCYMMALGLVPSLLLLCGCLRLLSGEECPPNFSCGDLGELQFPFTNTKNPECGFFVGGCDEQGPAILLENVNQNQRWLQIESIDYASQSLLLFVRDRLLDKIMPMVMSGNCSALEYINITLPPASVIMSFEKKFEYTLTLCKCNQSLQVTPPEYFSNYMYCDDTNYYVDGEPQYEYLLYYGLLIGDALPNAFNGCAIYQVPASSVPLSNFGTPYALDYTLKHACMAISLPDVGRDELFYLDITGPSLDEYLNSCTGEISMLITPSR</sequence>
<organism evidence="2 3">
    <name type="scientific">Canavalia gladiata</name>
    <name type="common">Sword bean</name>
    <name type="synonym">Dolichos gladiatus</name>
    <dbReference type="NCBI Taxonomy" id="3824"/>
    <lineage>
        <taxon>Eukaryota</taxon>
        <taxon>Viridiplantae</taxon>
        <taxon>Streptophyta</taxon>
        <taxon>Embryophyta</taxon>
        <taxon>Tracheophyta</taxon>
        <taxon>Spermatophyta</taxon>
        <taxon>Magnoliopsida</taxon>
        <taxon>eudicotyledons</taxon>
        <taxon>Gunneridae</taxon>
        <taxon>Pentapetalae</taxon>
        <taxon>rosids</taxon>
        <taxon>fabids</taxon>
        <taxon>Fabales</taxon>
        <taxon>Fabaceae</taxon>
        <taxon>Papilionoideae</taxon>
        <taxon>50 kb inversion clade</taxon>
        <taxon>NPAAA clade</taxon>
        <taxon>indigoferoid/millettioid clade</taxon>
        <taxon>Phaseoleae</taxon>
        <taxon>Canavalia</taxon>
    </lineage>
</organism>
<name>A0AAN9K1K6_CANGL</name>
<evidence type="ECO:0000313" key="2">
    <source>
        <dbReference type="EMBL" id="KAK7308233.1"/>
    </source>
</evidence>
<accession>A0AAN9K1K6</accession>
<keyword evidence="1" id="KW-0812">Transmembrane</keyword>
<keyword evidence="3" id="KW-1185">Reference proteome</keyword>
<evidence type="ECO:0000313" key="3">
    <source>
        <dbReference type="Proteomes" id="UP001367508"/>
    </source>
</evidence>
<keyword evidence="1" id="KW-0472">Membrane</keyword>
<dbReference type="EMBL" id="JAYMYQ010000010">
    <property type="protein sequence ID" value="KAK7308233.1"/>
    <property type="molecule type" value="Genomic_DNA"/>
</dbReference>
<feature type="transmembrane region" description="Helical" evidence="1">
    <location>
        <begin position="21"/>
        <end position="41"/>
    </location>
</feature>